<feature type="compositionally biased region" description="Low complexity" evidence="1">
    <location>
        <begin position="1"/>
        <end position="13"/>
    </location>
</feature>
<dbReference type="EMBL" id="BJWL01000241">
    <property type="protein sequence ID" value="GFS36086.1"/>
    <property type="molecule type" value="Genomic_DNA"/>
</dbReference>
<reference evidence="3" key="1">
    <citation type="submission" date="2019-07" db="EMBL/GenBank/DDBJ databases">
        <title>De Novo Assembly of kiwifruit Actinidia rufa.</title>
        <authorList>
            <person name="Sugita-Konishi S."/>
            <person name="Sato K."/>
            <person name="Mori E."/>
            <person name="Abe Y."/>
            <person name="Kisaki G."/>
            <person name="Hamano K."/>
            <person name="Suezawa K."/>
            <person name="Otani M."/>
            <person name="Fukuda T."/>
            <person name="Manabe T."/>
            <person name="Gomi K."/>
            <person name="Tabuchi M."/>
            <person name="Akimitsu K."/>
            <person name="Kataoka I."/>
        </authorList>
    </citation>
    <scope>NUCLEOTIDE SEQUENCE [LARGE SCALE GENOMIC DNA]</scope>
    <source>
        <strain evidence="3">cv. Fuchu</strain>
    </source>
</reference>
<protein>
    <submittedName>
        <fullName evidence="2">Uncharacterized protein</fullName>
    </submittedName>
</protein>
<evidence type="ECO:0000256" key="1">
    <source>
        <dbReference type="SAM" id="MobiDB-lite"/>
    </source>
</evidence>
<evidence type="ECO:0000313" key="3">
    <source>
        <dbReference type="Proteomes" id="UP000585474"/>
    </source>
</evidence>
<organism evidence="2 3">
    <name type="scientific">Actinidia rufa</name>
    <dbReference type="NCBI Taxonomy" id="165716"/>
    <lineage>
        <taxon>Eukaryota</taxon>
        <taxon>Viridiplantae</taxon>
        <taxon>Streptophyta</taxon>
        <taxon>Embryophyta</taxon>
        <taxon>Tracheophyta</taxon>
        <taxon>Spermatophyta</taxon>
        <taxon>Magnoliopsida</taxon>
        <taxon>eudicotyledons</taxon>
        <taxon>Gunneridae</taxon>
        <taxon>Pentapetalae</taxon>
        <taxon>asterids</taxon>
        <taxon>Ericales</taxon>
        <taxon>Actinidiaceae</taxon>
        <taxon>Actinidia</taxon>
    </lineage>
</organism>
<keyword evidence="3" id="KW-1185">Reference proteome</keyword>
<accession>A0A7J0DIS1</accession>
<name>A0A7J0DIS1_9ERIC</name>
<feature type="region of interest" description="Disordered" evidence="1">
    <location>
        <begin position="1"/>
        <end position="21"/>
    </location>
</feature>
<dbReference type="Proteomes" id="UP000585474">
    <property type="component" value="Unassembled WGS sequence"/>
</dbReference>
<proteinExistence type="predicted"/>
<evidence type="ECO:0000313" key="2">
    <source>
        <dbReference type="EMBL" id="GFS36086.1"/>
    </source>
</evidence>
<sequence>MSGGSWSSSLNLNPGKSQKDMDSLCLSIKGCRALGFSAIVGFAGSYNGCFPMLFHSYEPKMIQFRHRTLLLPFGSKTWTRRSNLWIVDSKSKLKDVADAALNTKETAAC</sequence>
<comment type="caution">
    <text evidence="2">The sequence shown here is derived from an EMBL/GenBank/DDBJ whole genome shotgun (WGS) entry which is preliminary data.</text>
</comment>
<dbReference type="AlphaFoldDB" id="A0A7J0DIS1"/>
<gene>
    <name evidence="2" type="ORF">Acr_00g0043910</name>
</gene>